<feature type="domain" description="SusD-like N-terminal" evidence="8">
    <location>
        <begin position="26"/>
        <end position="202"/>
    </location>
</feature>
<dbReference type="STRING" id="1285928.SAMN04487894_12248"/>
<evidence type="ECO:0000259" key="8">
    <source>
        <dbReference type="Pfam" id="PF14322"/>
    </source>
</evidence>
<dbReference type="RefSeq" id="WP_090393095.1">
    <property type="nucleotide sequence ID" value="NZ_FMZO01000022.1"/>
</dbReference>
<dbReference type="InterPro" id="IPR012944">
    <property type="entry name" value="SusD_RagB_dom"/>
</dbReference>
<dbReference type="SUPFAM" id="SSF48452">
    <property type="entry name" value="TPR-like"/>
    <property type="match status" value="1"/>
</dbReference>
<sequence length="623" mass="70487">MKKAIYINTLFLLAASLVFTACNKGFLDTQSQNRFPADVTWSDGNLAQAFINGLYAGLYEGGFQEEMLASLTDEAIFTHAGRGINTVNEGNLNPSNPGFMDAHTEWGNMYNIIRMTNLAVEGLATATFDNPALKQKLEGEARLLRAYYYHQLLRFYGGIPLITKSYKLNEDYSAARNTYAEVSDFIIKEADAAYTLLKDKQMQRGDVSALTALALKSRQLLYDASDLHDMPTAKAKSAVLAAYGKPELLGFVSGDRKARWTAARDAAKKVLDEAVAGYKTNLAAPVSFDQAKKNYLSIAMGGGSKHPDADPAITSTNESIFERTFSRDLDEGAQQHGLRQGPNGYNNWAGNTPIEELVDDYVMMDGTKFDWNNPAEKADPYVNREARFYICFLYDGAPWKPRGRTEDPANEIQTGSYTMNGTTIPGLDTRLGPIENWNGSFTGYYFRKFVDPDPNLRDNSGRQYIPWPFFRYTEAMFNYIEACIELGEDGEARTWLNKIRFRAGLPAVTESGDALRQRYRLEKRVEMVFEEQRYFDARRWMIAPQTLGRKTTYIQVRGVLKPGATAPSPYRKDKTKFDYTYTPVETNSLENRIWLDKMYYRPIRLDEIQKNKLLDGSQNPGYE</sequence>
<name>A0A1G7ACI3_NIADE</name>
<reference evidence="10" key="1">
    <citation type="submission" date="2016-10" db="EMBL/GenBank/DDBJ databases">
        <authorList>
            <person name="Varghese N."/>
            <person name="Submissions S."/>
        </authorList>
    </citation>
    <scope>NUCLEOTIDE SEQUENCE [LARGE SCALE GENOMIC DNA]</scope>
    <source>
        <strain evidence="10">DSM 25811 / CCM 8410 / LMG 26954 / E90</strain>
    </source>
</reference>
<keyword evidence="10" id="KW-1185">Reference proteome</keyword>
<comment type="similarity">
    <text evidence="2">Belongs to the SusD family.</text>
</comment>
<feature type="signal peptide" evidence="6">
    <location>
        <begin position="1"/>
        <end position="21"/>
    </location>
</feature>
<dbReference type="Pfam" id="PF14322">
    <property type="entry name" value="SusD-like_3"/>
    <property type="match status" value="1"/>
</dbReference>
<dbReference type="GO" id="GO:0009279">
    <property type="term" value="C:cell outer membrane"/>
    <property type="evidence" value="ECO:0007669"/>
    <property type="project" value="UniProtKB-SubCell"/>
</dbReference>
<evidence type="ECO:0000313" key="9">
    <source>
        <dbReference type="EMBL" id="SDE12638.1"/>
    </source>
</evidence>
<keyword evidence="4" id="KW-0472">Membrane</keyword>
<evidence type="ECO:0000256" key="6">
    <source>
        <dbReference type="SAM" id="SignalP"/>
    </source>
</evidence>
<evidence type="ECO:0000256" key="2">
    <source>
        <dbReference type="ARBA" id="ARBA00006275"/>
    </source>
</evidence>
<dbReference type="Pfam" id="PF07980">
    <property type="entry name" value="SusD_RagB"/>
    <property type="match status" value="1"/>
</dbReference>
<dbReference type="OrthoDB" id="5694214at2"/>
<comment type="subcellular location">
    <subcellularLocation>
        <location evidence="1">Cell outer membrane</location>
    </subcellularLocation>
</comment>
<organism evidence="9 10">
    <name type="scientific">Niabella drilacis (strain DSM 25811 / CCM 8410 / CCUG 62505 / LMG 26954 / E90)</name>
    <dbReference type="NCBI Taxonomy" id="1285928"/>
    <lineage>
        <taxon>Bacteria</taxon>
        <taxon>Pseudomonadati</taxon>
        <taxon>Bacteroidota</taxon>
        <taxon>Chitinophagia</taxon>
        <taxon>Chitinophagales</taxon>
        <taxon>Chitinophagaceae</taxon>
        <taxon>Niabella</taxon>
    </lineage>
</organism>
<evidence type="ECO:0000256" key="4">
    <source>
        <dbReference type="ARBA" id="ARBA00023136"/>
    </source>
</evidence>
<gene>
    <name evidence="9" type="ORF">SAMN04487894_12248</name>
</gene>
<dbReference type="Proteomes" id="UP000198757">
    <property type="component" value="Unassembled WGS sequence"/>
</dbReference>
<dbReference type="InterPro" id="IPR033985">
    <property type="entry name" value="SusD-like_N"/>
</dbReference>
<keyword evidence="3 6" id="KW-0732">Signal</keyword>
<feature type="domain" description="RagB/SusD" evidence="7">
    <location>
        <begin position="317"/>
        <end position="622"/>
    </location>
</feature>
<dbReference type="InterPro" id="IPR011990">
    <property type="entry name" value="TPR-like_helical_dom_sf"/>
</dbReference>
<dbReference type="PROSITE" id="PS51257">
    <property type="entry name" value="PROKAR_LIPOPROTEIN"/>
    <property type="match status" value="1"/>
</dbReference>
<proteinExistence type="inferred from homology"/>
<keyword evidence="5" id="KW-0998">Cell outer membrane</keyword>
<protein>
    <submittedName>
        <fullName evidence="9">Starch-binding associating with outer membrane</fullName>
    </submittedName>
</protein>
<dbReference type="Gene3D" id="1.25.40.390">
    <property type="match status" value="1"/>
</dbReference>
<dbReference type="EMBL" id="FMZO01000022">
    <property type="protein sequence ID" value="SDE12638.1"/>
    <property type="molecule type" value="Genomic_DNA"/>
</dbReference>
<accession>A0A1G7ACI3</accession>
<evidence type="ECO:0000313" key="10">
    <source>
        <dbReference type="Proteomes" id="UP000198757"/>
    </source>
</evidence>
<evidence type="ECO:0000256" key="1">
    <source>
        <dbReference type="ARBA" id="ARBA00004442"/>
    </source>
</evidence>
<dbReference type="AlphaFoldDB" id="A0A1G7ACI3"/>
<feature type="chain" id="PRO_5011511916" evidence="6">
    <location>
        <begin position="22"/>
        <end position="623"/>
    </location>
</feature>
<evidence type="ECO:0000256" key="3">
    <source>
        <dbReference type="ARBA" id="ARBA00022729"/>
    </source>
</evidence>
<evidence type="ECO:0000259" key="7">
    <source>
        <dbReference type="Pfam" id="PF07980"/>
    </source>
</evidence>
<evidence type="ECO:0000256" key="5">
    <source>
        <dbReference type="ARBA" id="ARBA00023237"/>
    </source>
</evidence>